<evidence type="ECO:0000313" key="3">
    <source>
        <dbReference type="Proteomes" id="UP001172082"/>
    </source>
</evidence>
<evidence type="ECO:0000313" key="2">
    <source>
        <dbReference type="EMBL" id="MDN5202637.1"/>
    </source>
</evidence>
<comment type="caution">
    <text evidence="2">The sequence shown here is derived from an EMBL/GenBank/DDBJ whole genome shotgun (WGS) entry which is preliminary data.</text>
</comment>
<name>A0ABT8KRK9_9BACT</name>
<organism evidence="2 3">
    <name type="scientific">Splendidivirga corallicola</name>
    <dbReference type="NCBI Taxonomy" id="3051826"/>
    <lineage>
        <taxon>Bacteria</taxon>
        <taxon>Pseudomonadati</taxon>
        <taxon>Bacteroidota</taxon>
        <taxon>Cytophagia</taxon>
        <taxon>Cytophagales</taxon>
        <taxon>Splendidivirgaceae</taxon>
        <taxon>Splendidivirga</taxon>
    </lineage>
</organism>
<sequence>MKRLSLLVIVLLVLGAVNYSKAQFVAGANSDQTYTNKKVGIGTNNPQSKLHVQGTTSDSQIMAQFDKIGSGAQNPSIQLASNGTVGLKIGHENYFKSIYFNNSYGSADKMSFKLRSQTKMTILNNGNVGIGSTNPDSKLTVNGKIKSEEVHVIVDVPADYVFDESYNLKDLKEVERYIKSHKHLPDIPSANELKEKGWKVGEMSNLLLQKVEELTLYMIELKKENEDLRKKIEALEIKNSVNGN</sequence>
<dbReference type="RefSeq" id="WP_346752660.1">
    <property type="nucleotide sequence ID" value="NZ_JAUJEA010000005.1"/>
</dbReference>
<reference evidence="2" key="1">
    <citation type="submission" date="2023-06" db="EMBL/GenBank/DDBJ databases">
        <title>Genomic of Parafulvivirga corallium.</title>
        <authorList>
            <person name="Wang G."/>
        </authorList>
    </citation>
    <scope>NUCLEOTIDE SEQUENCE</scope>
    <source>
        <strain evidence="2">BMA10</strain>
    </source>
</reference>
<accession>A0ABT8KRK9</accession>
<feature type="coiled-coil region" evidence="1">
    <location>
        <begin position="211"/>
        <end position="238"/>
    </location>
</feature>
<evidence type="ECO:0000256" key="1">
    <source>
        <dbReference type="SAM" id="Coils"/>
    </source>
</evidence>
<dbReference type="Proteomes" id="UP001172082">
    <property type="component" value="Unassembled WGS sequence"/>
</dbReference>
<keyword evidence="1" id="KW-0175">Coiled coil</keyword>
<proteinExistence type="predicted"/>
<protein>
    <submittedName>
        <fullName evidence="2">Tail fiber protein</fullName>
    </submittedName>
</protein>
<gene>
    <name evidence="2" type="ORF">QQ008_14710</name>
</gene>
<keyword evidence="3" id="KW-1185">Reference proteome</keyword>
<dbReference type="EMBL" id="JAUJEA010000005">
    <property type="protein sequence ID" value="MDN5202637.1"/>
    <property type="molecule type" value="Genomic_DNA"/>
</dbReference>